<proteinExistence type="predicted"/>
<dbReference type="InterPro" id="IPR011162">
    <property type="entry name" value="MHC_I/II-like_Ag-recog"/>
</dbReference>
<protein>
    <submittedName>
        <fullName evidence="11">1B18 protein</fullName>
    </submittedName>
</protein>
<gene>
    <name evidence="11" type="primary">Hlab</name>
    <name evidence="11" type="ORF">NOTJUL_R14534</name>
</gene>
<comment type="caution">
    <text evidence="11">The sequence shown here is derived from an EMBL/GenBank/DDBJ whole genome shotgun (WGS) entry which is preliminary data.</text>
</comment>
<keyword evidence="7" id="KW-0472">Membrane</keyword>
<reference evidence="11 12" key="1">
    <citation type="submission" date="2019-09" db="EMBL/GenBank/DDBJ databases">
        <title>Bird 10,000 Genomes (B10K) Project - Family phase.</title>
        <authorList>
            <person name="Zhang G."/>
        </authorList>
    </citation>
    <scope>NUCLEOTIDE SEQUENCE [LARGE SCALE GENOMIC DNA]</scope>
    <source>
        <strain evidence="11">B10K-MSB-01</strain>
    </source>
</reference>
<evidence type="ECO:0000256" key="3">
    <source>
        <dbReference type="ARBA" id="ARBA00022692"/>
    </source>
</evidence>
<dbReference type="GO" id="GO:0009897">
    <property type="term" value="C:external side of plasma membrane"/>
    <property type="evidence" value="ECO:0007669"/>
    <property type="project" value="TreeGrafter"/>
</dbReference>
<dbReference type="Pfam" id="PF00129">
    <property type="entry name" value="MHC_I"/>
    <property type="match status" value="1"/>
</dbReference>
<dbReference type="InterPro" id="IPR037055">
    <property type="entry name" value="MHC_I-like_Ag-recog_sf"/>
</dbReference>
<evidence type="ECO:0000256" key="7">
    <source>
        <dbReference type="ARBA" id="ARBA00023136"/>
    </source>
</evidence>
<evidence type="ECO:0000256" key="9">
    <source>
        <dbReference type="ARBA" id="ARBA00023180"/>
    </source>
</evidence>
<name>A0A7K7WUG8_9AVES</name>
<evidence type="ECO:0000313" key="11">
    <source>
        <dbReference type="EMBL" id="NXA56916.1"/>
    </source>
</evidence>
<dbReference type="GO" id="GO:0002474">
    <property type="term" value="P:antigen processing and presentation of peptide antigen via MHC class I"/>
    <property type="evidence" value="ECO:0007669"/>
    <property type="project" value="UniProtKB-KW"/>
</dbReference>
<evidence type="ECO:0000256" key="1">
    <source>
        <dbReference type="ARBA" id="ARBA00004479"/>
    </source>
</evidence>
<keyword evidence="8" id="KW-1015">Disulfide bond</keyword>
<feature type="non-terminal residue" evidence="11">
    <location>
        <position position="1"/>
    </location>
</feature>
<dbReference type="SUPFAM" id="SSF54452">
    <property type="entry name" value="MHC antigen-recognition domain"/>
    <property type="match status" value="1"/>
</dbReference>
<dbReference type="Proteomes" id="UP000531559">
    <property type="component" value="Unassembled WGS sequence"/>
</dbReference>
<dbReference type="InterPro" id="IPR050208">
    <property type="entry name" value="MHC_class-I_related"/>
</dbReference>
<keyword evidence="12" id="KW-1185">Reference proteome</keyword>
<keyword evidence="6" id="KW-1133">Transmembrane helix</keyword>
<comment type="subcellular location">
    <subcellularLocation>
        <location evidence="1">Membrane</location>
        <topology evidence="1">Single-pass type I membrane protein</topology>
    </subcellularLocation>
</comment>
<keyword evidence="9" id="KW-0325">Glycoprotein</keyword>
<feature type="domain" description="MHC class I-like antigen recognition-like" evidence="10">
    <location>
        <begin position="1"/>
        <end position="76"/>
    </location>
</feature>
<accession>A0A7K7WUG8</accession>
<evidence type="ECO:0000256" key="5">
    <source>
        <dbReference type="ARBA" id="ARBA00022859"/>
    </source>
</evidence>
<evidence type="ECO:0000256" key="4">
    <source>
        <dbReference type="ARBA" id="ARBA00022729"/>
    </source>
</evidence>
<feature type="non-terminal residue" evidence="11">
    <location>
        <position position="77"/>
    </location>
</feature>
<dbReference type="PANTHER" id="PTHR16675:SF242">
    <property type="entry name" value="MAJOR HISTOCOMPATIBILITY COMPLEX CLASS I-RELATED GENE PROTEIN"/>
    <property type="match status" value="1"/>
</dbReference>
<dbReference type="EMBL" id="VZSV01000442">
    <property type="protein sequence ID" value="NXA56916.1"/>
    <property type="molecule type" value="Genomic_DNA"/>
</dbReference>
<organism evidence="11 12">
    <name type="scientific">Nothocercus julius</name>
    <dbReference type="NCBI Taxonomy" id="2585813"/>
    <lineage>
        <taxon>Eukaryota</taxon>
        <taxon>Metazoa</taxon>
        <taxon>Chordata</taxon>
        <taxon>Craniata</taxon>
        <taxon>Vertebrata</taxon>
        <taxon>Euteleostomi</taxon>
        <taxon>Archelosauria</taxon>
        <taxon>Archosauria</taxon>
        <taxon>Dinosauria</taxon>
        <taxon>Saurischia</taxon>
        <taxon>Theropoda</taxon>
        <taxon>Coelurosauria</taxon>
        <taxon>Aves</taxon>
        <taxon>Palaeognathae</taxon>
        <taxon>Tinamiformes</taxon>
        <taxon>Tinamidae</taxon>
        <taxon>Nothocercus</taxon>
    </lineage>
</organism>
<keyword evidence="3" id="KW-0812">Transmembrane</keyword>
<keyword evidence="5" id="KW-0391">Immunity</keyword>
<evidence type="ECO:0000313" key="12">
    <source>
        <dbReference type="Proteomes" id="UP000531559"/>
    </source>
</evidence>
<dbReference type="PANTHER" id="PTHR16675">
    <property type="entry name" value="MHC CLASS I-RELATED"/>
    <property type="match status" value="1"/>
</dbReference>
<evidence type="ECO:0000256" key="2">
    <source>
        <dbReference type="ARBA" id="ARBA00022451"/>
    </source>
</evidence>
<keyword evidence="4" id="KW-0732">Signal</keyword>
<dbReference type="GO" id="GO:0006955">
    <property type="term" value="P:immune response"/>
    <property type="evidence" value="ECO:0007669"/>
    <property type="project" value="TreeGrafter"/>
</dbReference>
<dbReference type="GO" id="GO:0042612">
    <property type="term" value="C:MHC class I protein complex"/>
    <property type="evidence" value="ECO:0007669"/>
    <property type="project" value="UniProtKB-KW"/>
</dbReference>
<dbReference type="Gene3D" id="3.30.500.10">
    <property type="entry name" value="MHC class I-like antigen recognition-like"/>
    <property type="match status" value="1"/>
</dbReference>
<dbReference type="GO" id="GO:0005615">
    <property type="term" value="C:extracellular space"/>
    <property type="evidence" value="ECO:0007669"/>
    <property type="project" value="TreeGrafter"/>
</dbReference>
<evidence type="ECO:0000256" key="8">
    <source>
        <dbReference type="ARBA" id="ARBA00023157"/>
    </source>
</evidence>
<dbReference type="OrthoDB" id="8936120at2759"/>
<evidence type="ECO:0000259" key="10">
    <source>
        <dbReference type="Pfam" id="PF00129"/>
    </source>
</evidence>
<evidence type="ECO:0000256" key="6">
    <source>
        <dbReference type="ARBA" id="ARBA00022989"/>
    </source>
</evidence>
<keyword evidence="2" id="KW-0490">MHC I</keyword>
<sequence length="77" mass="9011">SLCYFYTTVMEPSEGLPAFVAVGDVDGELVFVRYDSETWRMEPCVPWVLQEDQQYWNHQTQIAQANQQFYRISLGDL</sequence>
<dbReference type="InterPro" id="IPR011161">
    <property type="entry name" value="MHC_I-like_Ag-recog"/>
</dbReference>
<dbReference type="AlphaFoldDB" id="A0A7K7WUG8"/>